<name>A0ABR4P327_9HELO</name>
<dbReference type="PANTHER" id="PTHR33112:SF16">
    <property type="entry name" value="HETEROKARYON INCOMPATIBILITY DOMAIN-CONTAINING PROTEIN"/>
    <property type="match status" value="1"/>
</dbReference>
<dbReference type="Pfam" id="PF06985">
    <property type="entry name" value="HET"/>
    <property type="match status" value="1"/>
</dbReference>
<gene>
    <name evidence="2" type="ORF">PVAG01_10735</name>
</gene>
<proteinExistence type="predicted"/>
<accession>A0ABR4P327</accession>
<sequence>MCKILWDRLTTVPPDLDETGSHAAGYGTSTFSTETFSVAGFGVAQLGDDAMAGKIASSYYNIFPVDEDAGAFWISFSHLNNVVLRFRVEPRLNGRDSLLSSNSLSSSTDSELTRKCINSWVSECSSSHKICFQTHDDPHWLPTRLVDVGTTAAPQIHLHISADHKERGSYLTLSHCWGGQPALQLSTANITSLIKGIEDEEIPKTFLDAIHITRQLGIRWLWIDSLCIIQNGDNGVDKSTELVSMEKVYNRSYCNIAATWSPNSKGGCFKARNSKYICPLRVSVEWPWAATGTYEIYDFDMWQIDVLKSPLNSRGWVVQERLLAPRNLYFGAQQLSWECHTKDANEVFPEGLPKQMNWPRRFKTLDSDTDNSVETSWATLVELYSSCNLTFGGDKLTAFAGIAKHLSHNFKGDYVAGLWNGDLIWQLLWRPTFASRLKYPRENVKEYRAPSWSWASVDGEVAYHRNAIAAGVKLIEIVACKTEKVDSRNPTGAVKSGYLKIRGFISKAVRFKRIEGITPYALLLNGRKVKHGYALLDAPYIEKDDTTKEFLALPILTLPSKIESTLYCLVLLKTDEPDIYVRRGMFTIPLLEDEEAKEFFLGSEEKPKEKLDITLV</sequence>
<dbReference type="EMBL" id="JBFCZG010000010">
    <property type="protein sequence ID" value="KAL3417725.1"/>
    <property type="molecule type" value="Genomic_DNA"/>
</dbReference>
<evidence type="ECO:0000313" key="2">
    <source>
        <dbReference type="EMBL" id="KAL3417725.1"/>
    </source>
</evidence>
<feature type="domain" description="Heterokaryon incompatibility" evidence="1">
    <location>
        <begin position="170"/>
        <end position="320"/>
    </location>
</feature>
<evidence type="ECO:0000259" key="1">
    <source>
        <dbReference type="Pfam" id="PF06985"/>
    </source>
</evidence>
<reference evidence="2 3" key="1">
    <citation type="submission" date="2024-06" db="EMBL/GenBank/DDBJ databases">
        <title>Complete genome of Phlyctema vagabunda strain 19-DSS-EL-015.</title>
        <authorList>
            <person name="Fiorenzani C."/>
        </authorList>
    </citation>
    <scope>NUCLEOTIDE SEQUENCE [LARGE SCALE GENOMIC DNA]</scope>
    <source>
        <strain evidence="2 3">19-DSS-EL-015</strain>
    </source>
</reference>
<protein>
    <recommendedName>
        <fullName evidence="1">Heterokaryon incompatibility domain-containing protein</fullName>
    </recommendedName>
</protein>
<organism evidence="2 3">
    <name type="scientific">Phlyctema vagabunda</name>
    <dbReference type="NCBI Taxonomy" id="108571"/>
    <lineage>
        <taxon>Eukaryota</taxon>
        <taxon>Fungi</taxon>
        <taxon>Dikarya</taxon>
        <taxon>Ascomycota</taxon>
        <taxon>Pezizomycotina</taxon>
        <taxon>Leotiomycetes</taxon>
        <taxon>Helotiales</taxon>
        <taxon>Dermateaceae</taxon>
        <taxon>Phlyctema</taxon>
    </lineage>
</organism>
<evidence type="ECO:0000313" key="3">
    <source>
        <dbReference type="Proteomes" id="UP001629113"/>
    </source>
</evidence>
<dbReference type="Proteomes" id="UP001629113">
    <property type="component" value="Unassembled WGS sequence"/>
</dbReference>
<dbReference type="InterPro" id="IPR010730">
    <property type="entry name" value="HET"/>
</dbReference>
<keyword evidence="3" id="KW-1185">Reference proteome</keyword>
<dbReference type="PANTHER" id="PTHR33112">
    <property type="entry name" value="DOMAIN PROTEIN, PUTATIVE-RELATED"/>
    <property type="match status" value="1"/>
</dbReference>
<comment type="caution">
    <text evidence="2">The sequence shown here is derived from an EMBL/GenBank/DDBJ whole genome shotgun (WGS) entry which is preliminary data.</text>
</comment>